<dbReference type="Pfam" id="PF00563">
    <property type="entry name" value="EAL"/>
    <property type="match status" value="1"/>
</dbReference>
<sequence length="208" mass="22307">MLAEPVLTSGRTMRRKPREPVWVSALTQGCAVAGMLPAHFRIALPVGHTEIIPDDFIPQLTAAVAEAEISIERLDLEFSESCLTADTDALYYSLAALRDLGVGLVLSGLGSGPTSMTLLRDRVLAGLLTGLKLDRYLPDPSHCETGHVLARAIVQLGRDFGLNTRAEGIDNPQMLAFLRDIGCQEGRGTALGKSQPVPLFLTSHFGTS</sequence>
<comment type="caution">
    <text evidence="2">The sequence shown here is derived from an EMBL/GenBank/DDBJ whole genome shotgun (WGS) entry which is preliminary data.</text>
</comment>
<gene>
    <name evidence="2" type="ORF">GOB93_15890</name>
</gene>
<proteinExistence type="predicted"/>
<dbReference type="SUPFAM" id="SSF141868">
    <property type="entry name" value="EAL domain-like"/>
    <property type="match status" value="1"/>
</dbReference>
<dbReference type="Proteomes" id="UP000635278">
    <property type="component" value="Unassembled WGS sequence"/>
</dbReference>
<dbReference type="InterPro" id="IPR035919">
    <property type="entry name" value="EAL_sf"/>
</dbReference>
<reference evidence="2 3" key="1">
    <citation type="journal article" date="2020" name="Int. J. Syst. Evol. Microbiol.">
        <title>Novel acetic acid bacteria from cider fermentations: Acetobacter conturbans sp. nov. and Acetobacter fallax sp. nov.</title>
        <authorList>
            <person name="Sombolestani A.S."/>
            <person name="Cleenwerck I."/>
            <person name="Cnockaert M."/>
            <person name="Borremans W."/>
            <person name="Wieme A.D."/>
            <person name="De Vuyst L."/>
            <person name="Vandamme P."/>
        </authorList>
    </citation>
    <scope>NUCLEOTIDE SEQUENCE [LARGE SCALE GENOMIC DNA]</scope>
    <source>
        <strain evidence="2 3">LMG 30640</strain>
    </source>
</reference>
<dbReference type="InterPro" id="IPR001633">
    <property type="entry name" value="EAL_dom"/>
</dbReference>
<dbReference type="CDD" id="cd01948">
    <property type="entry name" value="EAL"/>
    <property type="match status" value="1"/>
</dbReference>
<evidence type="ECO:0000313" key="3">
    <source>
        <dbReference type="Proteomes" id="UP000635278"/>
    </source>
</evidence>
<dbReference type="SMART" id="SM00052">
    <property type="entry name" value="EAL"/>
    <property type="match status" value="1"/>
</dbReference>
<evidence type="ECO:0000259" key="1">
    <source>
        <dbReference type="PROSITE" id="PS50883"/>
    </source>
</evidence>
<feature type="domain" description="EAL" evidence="1">
    <location>
        <begin position="1"/>
        <end position="208"/>
    </location>
</feature>
<accession>A0ABX0JSF7</accession>
<dbReference type="EMBL" id="WOTB01000026">
    <property type="protein sequence ID" value="NHN86111.1"/>
    <property type="molecule type" value="Genomic_DNA"/>
</dbReference>
<dbReference type="PANTHER" id="PTHR44757:SF2">
    <property type="entry name" value="BIOFILM ARCHITECTURE MAINTENANCE PROTEIN MBAA"/>
    <property type="match status" value="1"/>
</dbReference>
<organism evidence="2 3">
    <name type="scientific">Acetobacter musti</name>
    <dbReference type="NCBI Taxonomy" id="864732"/>
    <lineage>
        <taxon>Bacteria</taxon>
        <taxon>Pseudomonadati</taxon>
        <taxon>Pseudomonadota</taxon>
        <taxon>Alphaproteobacteria</taxon>
        <taxon>Acetobacterales</taxon>
        <taxon>Acetobacteraceae</taxon>
        <taxon>Acetobacter</taxon>
    </lineage>
</organism>
<dbReference type="InterPro" id="IPR052155">
    <property type="entry name" value="Biofilm_reg_signaling"/>
</dbReference>
<dbReference type="PANTHER" id="PTHR44757">
    <property type="entry name" value="DIGUANYLATE CYCLASE DGCP"/>
    <property type="match status" value="1"/>
</dbReference>
<dbReference type="RefSeq" id="WP_173584492.1">
    <property type="nucleotide sequence ID" value="NZ_WOTB01000026.1"/>
</dbReference>
<evidence type="ECO:0000313" key="2">
    <source>
        <dbReference type="EMBL" id="NHN86111.1"/>
    </source>
</evidence>
<protein>
    <submittedName>
        <fullName evidence="2">EAL domain-containing protein</fullName>
    </submittedName>
</protein>
<dbReference type="PROSITE" id="PS50883">
    <property type="entry name" value="EAL"/>
    <property type="match status" value="1"/>
</dbReference>
<keyword evidence="3" id="KW-1185">Reference proteome</keyword>
<dbReference type="Gene3D" id="3.20.20.450">
    <property type="entry name" value="EAL domain"/>
    <property type="match status" value="1"/>
</dbReference>
<name>A0ABX0JSF7_9PROT</name>